<comment type="caution">
    <text evidence="1">The sequence shown here is derived from an EMBL/GenBank/DDBJ whole genome shotgun (WGS) entry which is preliminary data.</text>
</comment>
<protein>
    <submittedName>
        <fullName evidence="1">Uncharacterized protein</fullName>
    </submittedName>
</protein>
<reference evidence="1 2" key="1">
    <citation type="submission" date="2015-01" db="EMBL/GenBank/DDBJ databases">
        <title>Evolution of Trichinella species and genotypes.</title>
        <authorList>
            <person name="Korhonen P.K."/>
            <person name="Edoardo P."/>
            <person name="Giuseppe L.R."/>
            <person name="Gasser R.B."/>
        </authorList>
    </citation>
    <scope>NUCLEOTIDE SEQUENCE [LARGE SCALE GENOMIC DNA]</scope>
    <source>
        <strain evidence="1">ISS2496</strain>
    </source>
</reference>
<proteinExistence type="predicted"/>
<organism evidence="1 2">
    <name type="scientific">Trichinella patagoniensis</name>
    <dbReference type="NCBI Taxonomy" id="990121"/>
    <lineage>
        <taxon>Eukaryota</taxon>
        <taxon>Metazoa</taxon>
        <taxon>Ecdysozoa</taxon>
        <taxon>Nematoda</taxon>
        <taxon>Enoplea</taxon>
        <taxon>Dorylaimia</taxon>
        <taxon>Trichinellida</taxon>
        <taxon>Trichinellidae</taxon>
        <taxon>Trichinella</taxon>
    </lineage>
</organism>
<keyword evidence="2" id="KW-1185">Reference proteome</keyword>
<gene>
    <name evidence="1" type="ORF">T12_8569</name>
</gene>
<sequence length="118" mass="13344">MVHQQFEQRCLLRWEVWGCLGVLGQALGGRLLPLLSGRRPLWPSLPEVLQFLLLYVRVEQWPVGGRFQLLSVGGQPPWSILPEQGGLLGHPSRRGVARQPPRALGQMRNISRTYEADI</sequence>
<dbReference type="Proteomes" id="UP000054783">
    <property type="component" value="Unassembled WGS sequence"/>
</dbReference>
<dbReference type="AlphaFoldDB" id="A0A0V0ZIS4"/>
<dbReference type="EMBL" id="JYDQ01000167">
    <property type="protein sequence ID" value="KRY12356.1"/>
    <property type="molecule type" value="Genomic_DNA"/>
</dbReference>
<name>A0A0V0ZIS4_9BILA</name>
<evidence type="ECO:0000313" key="1">
    <source>
        <dbReference type="EMBL" id="KRY12356.1"/>
    </source>
</evidence>
<evidence type="ECO:0000313" key="2">
    <source>
        <dbReference type="Proteomes" id="UP000054783"/>
    </source>
</evidence>
<accession>A0A0V0ZIS4</accession>